<comment type="cofactor">
    <cofactor evidence="1">
        <name>Zn(2+)</name>
        <dbReference type="ChEBI" id="CHEBI:29105"/>
    </cofactor>
</comment>
<dbReference type="Pfam" id="PF02163">
    <property type="entry name" value="Peptidase_M50"/>
    <property type="match status" value="1"/>
</dbReference>
<evidence type="ECO:0000259" key="14">
    <source>
        <dbReference type="Pfam" id="PF02163"/>
    </source>
</evidence>
<evidence type="ECO:0000256" key="7">
    <source>
        <dbReference type="ARBA" id="ARBA00022723"/>
    </source>
</evidence>
<evidence type="ECO:0000313" key="15">
    <source>
        <dbReference type="EMBL" id="RKX70996.1"/>
    </source>
</evidence>
<feature type="transmembrane region" description="Helical" evidence="13">
    <location>
        <begin position="87"/>
        <end position="109"/>
    </location>
</feature>
<keyword evidence="4" id="KW-1003">Cell membrane</keyword>
<evidence type="ECO:0000313" key="16">
    <source>
        <dbReference type="Proteomes" id="UP000271125"/>
    </source>
</evidence>
<protein>
    <submittedName>
        <fullName evidence="15">Site-2 protease family protein</fullName>
    </submittedName>
</protein>
<dbReference type="EMBL" id="QNBD01000109">
    <property type="protein sequence ID" value="RKX70996.1"/>
    <property type="molecule type" value="Genomic_DNA"/>
</dbReference>
<evidence type="ECO:0000256" key="9">
    <source>
        <dbReference type="ARBA" id="ARBA00022833"/>
    </source>
</evidence>
<comment type="subcellular location">
    <subcellularLocation>
        <location evidence="2">Cell membrane</location>
        <topology evidence="2">Multi-pass membrane protein</topology>
    </subcellularLocation>
</comment>
<name>A0A660SLL2_UNCT6</name>
<evidence type="ECO:0000256" key="11">
    <source>
        <dbReference type="ARBA" id="ARBA00023049"/>
    </source>
</evidence>
<evidence type="ECO:0000256" key="6">
    <source>
        <dbReference type="ARBA" id="ARBA00022692"/>
    </source>
</evidence>
<feature type="domain" description="Peptidase M50" evidence="14">
    <location>
        <begin position="118"/>
        <end position="159"/>
    </location>
</feature>
<comment type="caution">
    <text evidence="15">The sequence shown here is derived from an EMBL/GenBank/DDBJ whole genome shotgun (WGS) entry which is preliminary data.</text>
</comment>
<feature type="transmembrane region" description="Helical" evidence="13">
    <location>
        <begin position="121"/>
        <end position="141"/>
    </location>
</feature>
<evidence type="ECO:0000256" key="12">
    <source>
        <dbReference type="ARBA" id="ARBA00023136"/>
    </source>
</evidence>
<dbReference type="PANTHER" id="PTHR35864">
    <property type="entry name" value="ZINC METALLOPROTEASE MJ0611-RELATED"/>
    <property type="match status" value="1"/>
</dbReference>
<dbReference type="InterPro" id="IPR008915">
    <property type="entry name" value="Peptidase_M50"/>
</dbReference>
<evidence type="ECO:0000256" key="4">
    <source>
        <dbReference type="ARBA" id="ARBA00022475"/>
    </source>
</evidence>
<dbReference type="InterPro" id="IPR052348">
    <property type="entry name" value="Metallopeptidase_M50B"/>
</dbReference>
<comment type="similarity">
    <text evidence="3">Belongs to the peptidase M50B family.</text>
</comment>
<feature type="transmembrane region" description="Helical" evidence="13">
    <location>
        <begin position="46"/>
        <end position="67"/>
    </location>
</feature>
<evidence type="ECO:0000256" key="13">
    <source>
        <dbReference type="SAM" id="Phobius"/>
    </source>
</evidence>
<accession>A0A660SLL2</accession>
<organism evidence="15 16">
    <name type="scientific">candidate division TA06 bacterium</name>
    <dbReference type="NCBI Taxonomy" id="2250710"/>
    <lineage>
        <taxon>Bacteria</taxon>
        <taxon>Bacteria division TA06</taxon>
    </lineage>
</organism>
<keyword evidence="7" id="KW-0479">Metal-binding</keyword>
<feature type="transmembrane region" description="Helical" evidence="13">
    <location>
        <begin position="6"/>
        <end position="25"/>
    </location>
</feature>
<evidence type="ECO:0000256" key="1">
    <source>
        <dbReference type="ARBA" id="ARBA00001947"/>
    </source>
</evidence>
<evidence type="ECO:0000256" key="3">
    <source>
        <dbReference type="ARBA" id="ARBA00007931"/>
    </source>
</evidence>
<proteinExistence type="inferred from homology"/>
<evidence type="ECO:0000256" key="10">
    <source>
        <dbReference type="ARBA" id="ARBA00022989"/>
    </source>
</evidence>
<dbReference type="InterPro" id="IPR044537">
    <property type="entry name" value="Rip2-like"/>
</dbReference>
<keyword evidence="11" id="KW-0482">Metalloprotease</keyword>
<keyword evidence="10 13" id="KW-1133">Transmembrane helix</keyword>
<dbReference type="AlphaFoldDB" id="A0A660SLL2"/>
<keyword evidence="8" id="KW-0378">Hydrolase</keyword>
<dbReference type="GO" id="GO:0008237">
    <property type="term" value="F:metallopeptidase activity"/>
    <property type="evidence" value="ECO:0007669"/>
    <property type="project" value="UniProtKB-KW"/>
</dbReference>
<gene>
    <name evidence="15" type="ORF">DRP43_02875</name>
</gene>
<dbReference type="CDD" id="cd06158">
    <property type="entry name" value="S2P-M50_like_1"/>
    <property type="match status" value="1"/>
</dbReference>
<sequence length="205" mass="23165">MIIIQIIILFFSIIIHEVSHGYMAYLKGDDTAYKSGRLTLNPLPHIDIFGTILLPLFMYFMHFRFLFGWAKPVPINPNNLKNPKKDLILIGAAGPVSNLILLLLFWSLFKLSIILKLNQSFSNGFAFGVAINLLLLIFNAIPIPPLDGSRILAGFLKGKIYNYYVSFDKYGFIVIIILLYAGLLNKFIFPVMIFVLKTMGISFGL</sequence>
<evidence type="ECO:0000256" key="5">
    <source>
        <dbReference type="ARBA" id="ARBA00022670"/>
    </source>
</evidence>
<dbReference type="GO" id="GO:0046872">
    <property type="term" value="F:metal ion binding"/>
    <property type="evidence" value="ECO:0007669"/>
    <property type="project" value="UniProtKB-KW"/>
</dbReference>
<reference evidence="15 16" key="1">
    <citation type="submission" date="2018-06" db="EMBL/GenBank/DDBJ databases">
        <title>Extensive metabolic versatility and redundancy in microbially diverse, dynamic hydrothermal sediments.</title>
        <authorList>
            <person name="Dombrowski N."/>
            <person name="Teske A."/>
            <person name="Baker B.J."/>
        </authorList>
    </citation>
    <scope>NUCLEOTIDE SEQUENCE [LARGE SCALE GENOMIC DNA]</scope>
    <source>
        <strain evidence="15">B10_G13</strain>
    </source>
</reference>
<keyword evidence="5 15" id="KW-0645">Protease</keyword>
<keyword evidence="6 13" id="KW-0812">Transmembrane</keyword>
<dbReference type="GO" id="GO:0005886">
    <property type="term" value="C:plasma membrane"/>
    <property type="evidence" value="ECO:0007669"/>
    <property type="project" value="UniProtKB-SubCell"/>
</dbReference>
<keyword evidence="12 13" id="KW-0472">Membrane</keyword>
<keyword evidence="9" id="KW-0862">Zinc</keyword>
<feature type="transmembrane region" description="Helical" evidence="13">
    <location>
        <begin position="170"/>
        <end position="196"/>
    </location>
</feature>
<dbReference type="PANTHER" id="PTHR35864:SF1">
    <property type="entry name" value="ZINC METALLOPROTEASE YWHC-RELATED"/>
    <property type="match status" value="1"/>
</dbReference>
<dbReference type="GO" id="GO:0006508">
    <property type="term" value="P:proteolysis"/>
    <property type="evidence" value="ECO:0007669"/>
    <property type="project" value="UniProtKB-KW"/>
</dbReference>
<evidence type="ECO:0000256" key="8">
    <source>
        <dbReference type="ARBA" id="ARBA00022801"/>
    </source>
</evidence>
<dbReference type="Proteomes" id="UP000271125">
    <property type="component" value="Unassembled WGS sequence"/>
</dbReference>
<evidence type="ECO:0000256" key="2">
    <source>
        <dbReference type="ARBA" id="ARBA00004651"/>
    </source>
</evidence>